<dbReference type="AlphaFoldDB" id="A0AA91IA19"/>
<dbReference type="RefSeq" id="WP_081269014.1">
    <property type="nucleotide sequence ID" value="NZ_LVHG01000054.1"/>
</dbReference>
<comment type="caution">
    <text evidence="1">The sequence shown here is derived from an EMBL/GenBank/DDBJ whole genome shotgun (WGS) entry which is preliminary data.</text>
</comment>
<dbReference type="Proteomes" id="UP000077852">
    <property type="component" value="Unassembled WGS sequence"/>
</dbReference>
<name>A0AA91IA19_VARPD</name>
<protein>
    <submittedName>
        <fullName evidence="1">Uncharacterized protein</fullName>
    </submittedName>
</protein>
<reference evidence="1 2" key="1">
    <citation type="submission" date="2016-03" db="EMBL/GenBank/DDBJ databases">
        <title>Genome sequence of Variovorax paradoxus KB5.</title>
        <authorList>
            <person name="Jeong H."/>
            <person name="Hong C.E."/>
            <person name="Jo S.H."/>
            <person name="Park J.M."/>
        </authorList>
    </citation>
    <scope>NUCLEOTIDE SEQUENCE [LARGE SCALE GENOMIC DNA]</scope>
    <source>
        <strain evidence="1 2">KB5</strain>
    </source>
</reference>
<proteinExistence type="predicted"/>
<evidence type="ECO:0000313" key="1">
    <source>
        <dbReference type="EMBL" id="OAK61867.1"/>
    </source>
</evidence>
<evidence type="ECO:0000313" key="2">
    <source>
        <dbReference type="Proteomes" id="UP000077852"/>
    </source>
</evidence>
<gene>
    <name evidence="1" type="ORF">A3K87_19845</name>
</gene>
<organism evidence="1 2">
    <name type="scientific">Variovorax paradoxus</name>
    <dbReference type="NCBI Taxonomy" id="34073"/>
    <lineage>
        <taxon>Bacteria</taxon>
        <taxon>Pseudomonadati</taxon>
        <taxon>Pseudomonadota</taxon>
        <taxon>Betaproteobacteria</taxon>
        <taxon>Burkholderiales</taxon>
        <taxon>Comamonadaceae</taxon>
        <taxon>Variovorax</taxon>
    </lineage>
</organism>
<accession>A0AA91IA19</accession>
<dbReference type="EMBL" id="LVHG01000054">
    <property type="protein sequence ID" value="OAK61867.1"/>
    <property type="molecule type" value="Genomic_DNA"/>
</dbReference>
<sequence>MGIAFAKDWDNINGLQAKHGLQYADDYNTLGASSWQQICTMLNTWAKREIAHNHANELHDVATAVLDSQTDVTVELGFHQLQNFNGQSYFHITVIHPDGRKFHMFSRAVIYMQQIAHIEKTIEGGTRVPTSYEKRIYTYPQQPYNPIV</sequence>